<reference evidence="2" key="1">
    <citation type="journal article" date="2023" name="Antonie Van Leeuwenhoek">
        <title>Mesoterricola silvestris gen. nov., sp. nov., Mesoterricola sediminis sp. nov., Geothrix oryzae sp. nov., Geothrix edaphica sp. nov., Geothrix rubra sp. nov., and Geothrix limicola sp. nov., six novel members of Acidobacteriota isolated from soils.</title>
        <authorList>
            <person name="Itoh H."/>
            <person name="Sugisawa Y."/>
            <person name="Mise K."/>
            <person name="Xu Z."/>
            <person name="Kuniyasu M."/>
            <person name="Ushijima N."/>
            <person name="Kawano K."/>
            <person name="Kobayashi E."/>
            <person name="Shiratori Y."/>
            <person name="Masuda Y."/>
            <person name="Senoo K."/>
        </authorList>
    </citation>
    <scope>NUCLEOTIDE SEQUENCE</scope>
    <source>
        <strain evidence="2">Red802</strain>
    </source>
</reference>
<keyword evidence="1" id="KW-0812">Transmembrane</keyword>
<dbReference type="Proteomes" id="UP001165044">
    <property type="component" value="Unassembled WGS sequence"/>
</dbReference>
<dbReference type="Pfam" id="PF20136">
    <property type="entry name" value="DUF6526"/>
    <property type="match status" value="1"/>
</dbReference>
<organism evidence="2 3">
    <name type="scientific">Geothrix edaphica</name>
    <dbReference type="NCBI Taxonomy" id="2927976"/>
    <lineage>
        <taxon>Bacteria</taxon>
        <taxon>Pseudomonadati</taxon>
        <taxon>Acidobacteriota</taxon>
        <taxon>Holophagae</taxon>
        <taxon>Holophagales</taxon>
        <taxon>Holophagaceae</taxon>
        <taxon>Geothrix</taxon>
    </lineage>
</organism>
<dbReference type="RefSeq" id="WP_285607495.1">
    <property type="nucleotide sequence ID" value="NZ_BSDC01000001.1"/>
</dbReference>
<gene>
    <name evidence="2" type="ORF">GETHED_12010</name>
</gene>
<dbReference type="InterPro" id="IPR045385">
    <property type="entry name" value="DUF6526"/>
</dbReference>
<keyword evidence="1" id="KW-0472">Membrane</keyword>
<proteinExistence type="predicted"/>
<evidence type="ECO:0000313" key="3">
    <source>
        <dbReference type="Proteomes" id="UP001165044"/>
    </source>
</evidence>
<evidence type="ECO:0000313" key="2">
    <source>
        <dbReference type="EMBL" id="GLH66837.1"/>
    </source>
</evidence>
<comment type="caution">
    <text evidence="2">The sequence shown here is derived from an EMBL/GenBank/DDBJ whole genome shotgun (WGS) entry which is preliminary data.</text>
</comment>
<dbReference type="EMBL" id="BSDC01000001">
    <property type="protein sequence ID" value="GLH66837.1"/>
    <property type="molecule type" value="Genomic_DNA"/>
</dbReference>
<protein>
    <submittedName>
        <fullName evidence="2">Uncharacterized protein</fullName>
    </submittedName>
</protein>
<sequence length="143" mass="16374">MSAPQTYATHRRFEPLHHFILLPFFLITAVATITTFVRRPALGTLWIALLALAVLLLALQVRGYALKVQDRLICLEERLRLARLLPGDLQARIPELTVKQLVGLRFAADAEVPDRVREALQEQLTGEAIKKRIQTWRPDEFRV</sequence>
<evidence type="ECO:0000256" key="1">
    <source>
        <dbReference type="SAM" id="Phobius"/>
    </source>
</evidence>
<keyword evidence="1" id="KW-1133">Transmembrane helix</keyword>
<feature type="transmembrane region" description="Helical" evidence="1">
    <location>
        <begin position="43"/>
        <end position="61"/>
    </location>
</feature>
<accession>A0ABQ5PWR5</accession>
<name>A0ABQ5PWR5_9BACT</name>
<feature type="transmembrane region" description="Helical" evidence="1">
    <location>
        <begin position="19"/>
        <end position="37"/>
    </location>
</feature>
<keyword evidence="3" id="KW-1185">Reference proteome</keyword>